<evidence type="ECO:0000256" key="2">
    <source>
        <dbReference type="ARBA" id="ARBA00007379"/>
    </source>
</evidence>
<evidence type="ECO:0000256" key="12">
    <source>
        <dbReference type="PIRNR" id="PIRNR003097"/>
    </source>
</evidence>
<keyword evidence="8 14" id="KW-0812">Transmembrane</keyword>
<dbReference type="AlphaFoldDB" id="A0A1H9EIY8"/>
<proteinExistence type="inferred from homology"/>
<gene>
    <name evidence="17" type="ORF">SAMN03080615_00931</name>
</gene>
<evidence type="ECO:0000313" key="17">
    <source>
        <dbReference type="EMBL" id="SEQ25700.1"/>
    </source>
</evidence>
<keyword evidence="5 12" id="KW-1003">Cell membrane</keyword>
<feature type="transmembrane region" description="Helical" evidence="14">
    <location>
        <begin position="211"/>
        <end position="231"/>
    </location>
</feature>
<evidence type="ECO:0000256" key="9">
    <source>
        <dbReference type="ARBA" id="ARBA00022989"/>
    </source>
</evidence>
<evidence type="ECO:0000256" key="10">
    <source>
        <dbReference type="ARBA" id="ARBA00023136"/>
    </source>
</evidence>
<comment type="similarity">
    <text evidence="2 12">Belongs to the ABC-4 integral membrane protein family. FtsX subfamily.</text>
</comment>
<evidence type="ECO:0000259" key="16">
    <source>
        <dbReference type="Pfam" id="PF18075"/>
    </source>
</evidence>
<sequence>MENNLRRKGAVRVEPNTKRDARVHRGAEHHRLNVADRSRSYLRHHAEVARQSYFSLLAQPLTTFMTLAVLAIALALPGALYTGLKNIQQLGSGWDGDPRVALYLKQSVTEAEAETLSRELLLRDDVAATELITATQGMLEFKSMSGFGDVFNFLDTNPLPAVVMVMPRDLSVASVPLLQTKLQALPQVDEAVVDMAWVQRLAAFVVLAERAVWVLAALFVMAVLLVVGNTIRLSIESRREEIVIAKLVGATDAYVRRPFLYDGVWFGVAGGVFAWFLIQLSLLLLNGPVGQLVSLYDSQFELAGLGFIETILLLLISILLGLCGAWLAVGRHLRQIQPQ</sequence>
<evidence type="ECO:0000256" key="5">
    <source>
        <dbReference type="ARBA" id="ARBA00022475"/>
    </source>
</evidence>
<evidence type="ECO:0000256" key="13">
    <source>
        <dbReference type="SAM" id="MobiDB-lite"/>
    </source>
</evidence>
<feature type="domain" description="FtsX extracellular" evidence="16">
    <location>
        <begin position="100"/>
        <end position="190"/>
    </location>
</feature>
<dbReference type="NCBIfam" id="TIGR00439">
    <property type="entry name" value="FtsX_Gneg"/>
    <property type="match status" value="1"/>
</dbReference>
<dbReference type="PANTHER" id="PTHR47755">
    <property type="entry name" value="CELL DIVISION PROTEIN FTSX"/>
    <property type="match status" value="1"/>
</dbReference>
<feature type="transmembrane region" description="Helical" evidence="14">
    <location>
        <begin position="264"/>
        <end position="285"/>
    </location>
</feature>
<dbReference type="InterPro" id="IPR003838">
    <property type="entry name" value="ABC3_permease_C"/>
</dbReference>
<keyword evidence="11 12" id="KW-0131">Cell cycle</keyword>
<dbReference type="RefSeq" id="WP_091354651.1">
    <property type="nucleotide sequence ID" value="NZ_AP025284.1"/>
</dbReference>
<dbReference type="InterPro" id="IPR047590">
    <property type="entry name" value="FtsX_proteobact-type"/>
</dbReference>
<feature type="transmembrane region" description="Helical" evidence="14">
    <location>
        <begin position="53"/>
        <end position="76"/>
    </location>
</feature>
<keyword evidence="10 12" id="KW-0472">Membrane</keyword>
<reference evidence="18" key="1">
    <citation type="submission" date="2016-10" db="EMBL/GenBank/DDBJ databases">
        <authorList>
            <person name="Varghese N."/>
            <person name="Submissions S."/>
        </authorList>
    </citation>
    <scope>NUCLEOTIDE SEQUENCE [LARGE SCALE GENOMIC DNA]</scope>
    <source>
        <strain evidence="18">DSM 18887</strain>
    </source>
</reference>
<name>A0A1H9EIY8_9GAMM</name>
<keyword evidence="6 12" id="KW-0997">Cell inner membrane</keyword>
<evidence type="ECO:0000256" key="14">
    <source>
        <dbReference type="SAM" id="Phobius"/>
    </source>
</evidence>
<keyword evidence="7 12" id="KW-0132">Cell division</keyword>
<evidence type="ECO:0000256" key="6">
    <source>
        <dbReference type="ARBA" id="ARBA00022519"/>
    </source>
</evidence>
<comment type="subcellular location">
    <subcellularLocation>
        <location evidence="1">Cell inner membrane</location>
        <topology evidence="1">Multi-pass membrane protein</topology>
    </subcellularLocation>
</comment>
<evidence type="ECO:0000313" key="18">
    <source>
        <dbReference type="Proteomes" id="UP000198749"/>
    </source>
</evidence>
<evidence type="ECO:0000256" key="7">
    <source>
        <dbReference type="ARBA" id="ARBA00022618"/>
    </source>
</evidence>
<dbReference type="GO" id="GO:0051301">
    <property type="term" value="P:cell division"/>
    <property type="evidence" value="ECO:0007669"/>
    <property type="project" value="UniProtKB-KW"/>
</dbReference>
<dbReference type="Gene3D" id="3.30.70.3040">
    <property type="match status" value="1"/>
</dbReference>
<feature type="domain" description="ABC3 transporter permease C-terminal" evidence="15">
    <location>
        <begin position="214"/>
        <end position="331"/>
    </location>
</feature>
<feature type="region of interest" description="Disordered" evidence="13">
    <location>
        <begin position="1"/>
        <end position="25"/>
    </location>
</feature>
<organism evidence="17 18">
    <name type="scientific">Amphritea atlantica</name>
    <dbReference type="NCBI Taxonomy" id="355243"/>
    <lineage>
        <taxon>Bacteria</taxon>
        <taxon>Pseudomonadati</taxon>
        <taxon>Pseudomonadota</taxon>
        <taxon>Gammaproteobacteria</taxon>
        <taxon>Oceanospirillales</taxon>
        <taxon>Oceanospirillaceae</taxon>
        <taxon>Amphritea</taxon>
    </lineage>
</organism>
<comment type="subunit">
    <text evidence="3">Forms a membrane-associated complex with FtsE.</text>
</comment>
<dbReference type="EMBL" id="FOGB01000002">
    <property type="protein sequence ID" value="SEQ25700.1"/>
    <property type="molecule type" value="Genomic_DNA"/>
</dbReference>
<dbReference type="STRING" id="355243.SAMN03080615_00931"/>
<keyword evidence="18" id="KW-1185">Reference proteome</keyword>
<protein>
    <recommendedName>
        <fullName evidence="4 12">Cell division protein FtsX</fullName>
    </recommendedName>
</protein>
<evidence type="ECO:0000256" key="4">
    <source>
        <dbReference type="ARBA" id="ARBA00021907"/>
    </source>
</evidence>
<dbReference type="GO" id="GO:0032153">
    <property type="term" value="C:cell division site"/>
    <property type="evidence" value="ECO:0007669"/>
    <property type="project" value="TreeGrafter"/>
</dbReference>
<dbReference type="InterPro" id="IPR004513">
    <property type="entry name" value="FtsX"/>
</dbReference>
<dbReference type="InterPro" id="IPR040690">
    <property type="entry name" value="FtsX_ECD"/>
</dbReference>
<dbReference type="Proteomes" id="UP000198749">
    <property type="component" value="Unassembled WGS sequence"/>
</dbReference>
<dbReference type="PIRSF" id="PIRSF003097">
    <property type="entry name" value="FtsX"/>
    <property type="match status" value="1"/>
</dbReference>
<evidence type="ECO:0000256" key="1">
    <source>
        <dbReference type="ARBA" id="ARBA00004429"/>
    </source>
</evidence>
<evidence type="ECO:0000256" key="11">
    <source>
        <dbReference type="ARBA" id="ARBA00023306"/>
    </source>
</evidence>
<evidence type="ECO:0000256" key="8">
    <source>
        <dbReference type="ARBA" id="ARBA00022692"/>
    </source>
</evidence>
<dbReference type="Pfam" id="PF02687">
    <property type="entry name" value="FtsX"/>
    <property type="match status" value="1"/>
</dbReference>
<dbReference type="OrthoDB" id="9813411at2"/>
<feature type="compositionally biased region" description="Basic and acidic residues" evidence="13">
    <location>
        <begin position="15"/>
        <end position="25"/>
    </location>
</feature>
<feature type="compositionally biased region" description="Basic residues" evidence="13">
    <location>
        <begin position="1"/>
        <end position="10"/>
    </location>
</feature>
<dbReference type="GO" id="GO:0005886">
    <property type="term" value="C:plasma membrane"/>
    <property type="evidence" value="ECO:0007669"/>
    <property type="project" value="UniProtKB-SubCell"/>
</dbReference>
<evidence type="ECO:0000256" key="3">
    <source>
        <dbReference type="ARBA" id="ARBA00011160"/>
    </source>
</evidence>
<dbReference type="Pfam" id="PF18075">
    <property type="entry name" value="FtsX_ECD"/>
    <property type="match status" value="1"/>
</dbReference>
<accession>A0A1H9EIY8</accession>
<feature type="transmembrane region" description="Helical" evidence="14">
    <location>
        <begin position="305"/>
        <end position="329"/>
    </location>
</feature>
<evidence type="ECO:0000259" key="15">
    <source>
        <dbReference type="Pfam" id="PF02687"/>
    </source>
</evidence>
<comment type="function">
    <text evidence="12">Part of the ABC transporter FtsEX involved in cellular division.</text>
</comment>
<keyword evidence="9 14" id="KW-1133">Transmembrane helix</keyword>
<dbReference type="PANTHER" id="PTHR47755:SF1">
    <property type="entry name" value="CELL DIVISION PROTEIN FTSX"/>
    <property type="match status" value="1"/>
</dbReference>